<accession>A0A967AC99</accession>
<feature type="transmembrane region" description="Helical" evidence="1">
    <location>
        <begin position="619"/>
        <end position="641"/>
    </location>
</feature>
<keyword evidence="4" id="KW-1185">Reference proteome</keyword>
<feature type="transmembrane region" description="Helical" evidence="1">
    <location>
        <begin position="6"/>
        <end position="24"/>
    </location>
</feature>
<evidence type="ECO:0000256" key="1">
    <source>
        <dbReference type="SAM" id="Phobius"/>
    </source>
</evidence>
<dbReference type="InterPro" id="IPR011933">
    <property type="entry name" value="Double_TM_dom"/>
</dbReference>
<dbReference type="SUPFAM" id="SSF52317">
    <property type="entry name" value="Class I glutamine amidotransferase-like"/>
    <property type="match status" value="1"/>
</dbReference>
<dbReference type="NCBIfam" id="TIGR02226">
    <property type="entry name" value="two_anch"/>
    <property type="match status" value="1"/>
</dbReference>
<dbReference type="PANTHER" id="PTHR37464:SF1">
    <property type="entry name" value="BLL2463 PROTEIN"/>
    <property type="match status" value="1"/>
</dbReference>
<dbReference type="InterPro" id="IPR029062">
    <property type="entry name" value="Class_I_gatase-like"/>
</dbReference>
<sequence length="643" mass="74602">MAFQYPQFLYALFLLIIPILIHLFQLRKFKKTEFTNVALLQKISIQSRKSSIVKKYLVLLSRLLAITALVFAFAQPYLPNQNTEENQETEYVIYLDNSFSMEQKLGTKTIFEHAQQELVKYLPEDSKVSVFTNNETLKNNQNLANELLSLKLAPEHLSLEQVLLKSNTLFSKTDDLNKKLLLISDFQSQSIEKLNFDEYLSRNQHLEFVQLKPEQPKNISIEKALYQEEENQIELDVELSAEGSNSNPIDISIYYDEDQLIARKQVEFEDQNKLTTNFKISKKAYPKSKIEIKSAGLTYDDTYYFSINQPSKLNVLSINQTEDDFLKRIYNKTNFNYSSYSLSNLPYSSINQSDVVILNELKTYSNNFTNALSKFLDEGGNLIVIPSTETNASLNQFLLKYNLPKLEKTIDDEIQLTKINFQHPIYKNTFIDEISNFDYPNFKKTFQLNLSTASALSFSNQMPALISKNKISLFTAALNLNNSNFQNSPLIVPTFYNLANLNRSANELQFTVKQPNSIKIDWASKTDEVLELVHTNKTRVIPQQQKYLKYVEISTSEVPEIAGNYAVVAQQDTLQYLSFNYERNQSQLNYYSFSNEASVFESIEGLFEELRKQQETKSFWHWFLIFALIFLLVEVLLLNYFKP</sequence>
<gene>
    <name evidence="3" type="ORF">G7034_05025</name>
</gene>
<organism evidence="3 4">
    <name type="scientific">Psychroflexus maritimus</name>
    <dbReference type="NCBI Taxonomy" id="2714865"/>
    <lineage>
        <taxon>Bacteria</taxon>
        <taxon>Pseudomonadati</taxon>
        <taxon>Bacteroidota</taxon>
        <taxon>Flavobacteriia</taxon>
        <taxon>Flavobacteriales</taxon>
        <taxon>Flavobacteriaceae</taxon>
        <taxon>Psychroflexus</taxon>
    </lineage>
</organism>
<dbReference type="RefSeq" id="WP_166399873.1">
    <property type="nucleotide sequence ID" value="NZ_JAANAS010000039.1"/>
</dbReference>
<dbReference type="AlphaFoldDB" id="A0A967AC99"/>
<dbReference type="Proteomes" id="UP000643701">
    <property type="component" value="Unassembled WGS sequence"/>
</dbReference>
<proteinExistence type="predicted"/>
<dbReference type="InterPro" id="IPR024163">
    <property type="entry name" value="Aerotolerance_reg_N"/>
</dbReference>
<keyword evidence="1" id="KW-0812">Transmembrane</keyword>
<keyword evidence="1" id="KW-1133">Transmembrane helix</keyword>
<evidence type="ECO:0000313" key="3">
    <source>
        <dbReference type="EMBL" id="NGZ89612.1"/>
    </source>
</evidence>
<dbReference type="Pfam" id="PF07584">
    <property type="entry name" value="BatA"/>
    <property type="match status" value="1"/>
</dbReference>
<dbReference type="PANTHER" id="PTHR37464">
    <property type="entry name" value="BLL2463 PROTEIN"/>
    <property type="match status" value="1"/>
</dbReference>
<evidence type="ECO:0000313" key="4">
    <source>
        <dbReference type="Proteomes" id="UP000643701"/>
    </source>
</evidence>
<comment type="caution">
    <text evidence="3">The sequence shown here is derived from an EMBL/GenBank/DDBJ whole genome shotgun (WGS) entry which is preliminary data.</text>
</comment>
<evidence type="ECO:0000259" key="2">
    <source>
        <dbReference type="Pfam" id="PF07584"/>
    </source>
</evidence>
<feature type="domain" description="Aerotolerance regulator N-terminal" evidence="2">
    <location>
        <begin position="1"/>
        <end position="76"/>
    </location>
</feature>
<feature type="transmembrane region" description="Helical" evidence="1">
    <location>
        <begin position="56"/>
        <end position="78"/>
    </location>
</feature>
<protein>
    <recommendedName>
        <fullName evidence="2">Aerotolerance regulator N-terminal domain-containing protein</fullName>
    </recommendedName>
</protein>
<dbReference type="EMBL" id="JAANAS010000039">
    <property type="protein sequence ID" value="NGZ89612.1"/>
    <property type="molecule type" value="Genomic_DNA"/>
</dbReference>
<name>A0A967AC99_9FLAO</name>
<keyword evidence="1" id="KW-0472">Membrane</keyword>
<reference evidence="3" key="1">
    <citation type="submission" date="2020-03" db="EMBL/GenBank/DDBJ databases">
        <title>Psychroflexus Maritimus sp. nov., isolate from marine sediment.</title>
        <authorList>
            <person name="Zhong Y.-L."/>
        </authorList>
    </citation>
    <scope>NUCLEOTIDE SEQUENCE</scope>
    <source>
        <strain evidence="3">C1</strain>
    </source>
</reference>